<keyword evidence="2" id="KW-1133">Transmembrane helix</keyword>
<evidence type="ECO:0000256" key="2">
    <source>
        <dbReference type="SAM" id="Phobius"/>
    </source>
</evidence>
<dbReference type="PROSITE" id="PS50885">
    <property type="entry name" value="HAMP"/>
    <property type="match status" value="1"/>
</dbReference>
<dbReference type="InterPro" id="IPR003660">
    <property type="entry name" value="HAMP_dom"/>
</dbReference>
<keyword evidence="4" id="KW-0418">Kinase</keyword>
<feature type="transmembrane region" description="Helical" evidence="2">
    <location>
        <begin position="12"/>
        <end position="33"/>
    </location>
</feature>
<dbReference type="CDD" id="cd06225">
    <property type="entry name" value="HAMP"/>
    <property type="match status" value="1"/>
</dbReference>
<protein>
    <submittedName>
        <fullName evidence="4">Histidine kinase</fullName>
    </submittedName>
</protein>
<dbReference type="EMBL" id="NISJ01000002">
    <property type="protein sequence ID" value="OWR00428.1"/>
    <property type="molecule type" value="Genomic_DNA"/>
</dbReference>
<dbReference type="GO" id="GO:0007165">
    <property type="term" value="P:signal transduction"/>
    <property type="evidence" value="ECO:0007669"/>
    <property type="project" value="InterPro"/>
</dbReference>
<feature type="region of interest" description="Disordered" evidence="1">
    <location>
        <begin position="71"/>
        <end position="90"/>
    </location>
</feature>
<dbReference type="AlphaFoldDB" id="A0A246K655"/>
<accession>A0A246K655</accession>
<name>A0A246K655_9SPHN</name>
<gene>
    <name evidence="4" type="ORF">CDQ91_05080</name>
</gene>
<feature type="domain" description="HAMP" evidence="3">
    <location>
        <begin position="227"/>
        <end position="279"/>
    </location>
</feature>
<evidence type="ECO:0000256" key="1">
    <source>
        <dbReference type="SAM" id="MobiDB-lite"/>
    </source>
</evidence>
<dbReference type="Gene3D" id="6.10.340.10">
    <property type="match status" value="1"/>
</dbReference>
<sequence>MPPKKTIGIPGLLLRTFLPLVVVVAILLAAIVYNALYAITLKGFDDRLIAASALTGALIDPADHDRLIRAATDSKSDAEKAEQERPYRRNVEPMQRIRDQLGLTYIYTQIAGGPEDVLYVLDGTEGDDHTLIGSPDSLPAETVAGLRRVQQSGSIHISPVEYQEQWGLLKTAAAPVYGADGRITGTAGADVNVSVIQIATQNALFQSAMIGLASILACLFVTLQIVRRVARPIERLTQDALRIAAGDHSPPAAIRSPREARALRDALDRLNAHVAGAQDEAIISADRHRLAASERLLLSETGDPEAVVVLADSPARRLIWIATSGPSLASALAVRAMAELRDRLVARPALLDHVEALADLDLGACLVFDSATRQLSLIANAPLTIETDSGAIRLSPGETAHIPAGVKRLRHAHVAIDLEREAPR</sequence>
<dbReference type="Proteomes" id="UP000197097">
    <property type="component" value="Unassembled WGS sequence"/>
</dbReference>
<dbReference type="RefSeq" id="WP_088471638.1">
    <property type="nucleotide sequence ID" value="NZ_NISJ01000002.1"/>
</dbReference>
<dbReference type="Pfam" id="PF00672">
    <property type="entry name" value="HAMP"/>
    <property type="match status" value="1"/>
</dbReference>
<comment type="caution">
    <text evidence="4">The sequence shown here is derived from an EMBL/GenBank/DDBJ whole genome shotgun (WGS) entry which is preliminary data.</text>
</comment>
<keyword evidence="2" id="KW-0472">Membrane</keyword>
<evidence type="ECO:0000313" key="5">
    <source>
        <dbReference type="Proteomes" id="UP000197097"/>
    </source>
</evidence>
<feature type="transmembrane region" description="Helical" evidence="2">
    <location>
        <begin position="203"/>
        <end position="226"/>
    </location>
</feature>
<reference evidence="4 5" key="1">
    <citation type="journal article" date="2002" name="Int. J. Syst. Evol. Microbiol.">
        <title>Sphingopyxis witflariensis sp. nov., isolated from activated sludge.</title>
        <authorList>
            <person name="Kampfer P."/>
            <person name="Witzenberger R."/>
            <person name="Denner E.B."/>
            <person name="Busse H.J."/>
            <person name="Neef A."/>
        </authorList>
    </citation>
    <scope>NUCLEOTIDE SEQUENCE [LARGE SCALE GENOMIC DNA]</scope>
    <source>
        <strain evidence="4 5">DSM 14551</strain>
    </source>
</reference>
<evidence type="ECO:0000259" key="3">
    <source>
        <dbReference type="PROSITE" id="PS50885"/>
    </source>
</evidence>
<dbReference type="GO" id="GO:0016301">
    <property type="term" value="F:kinase activity"/>
    <property type="evidence" value="ECO:0007669"/>
    <property type="project" value="UniProtKB-KW"/>
</dbReference>
<keyword evidence="5" id="KW-1185">Reference proteome</keyword>
<keyword evidence="2" id="KW-0812">Transmembrane</keyword>
<dbReference type="OrthoDB" id="7500139at2"/>
<proteinExistence type="predicted"/>
<keyword evidence="4" id="KW-0808">Transferase</keyword>
<evidence type="ECO:0000313" key="4">
    <source>
        <dbReference type="EMBL" id="OWR00428.1"/>
    </source>
</evidence>
<dbReference type="GO" id="GO:0016020">
    <property type="term" value="C:membrane"/>
    <property type="evidence" value="ECO:0007669"/>
    <property type="project" value="InterPro"/>
</dbReference>
<organism evidence="4 5">
    <name type="scientific">Sphingopyxis witflariensis</name>
    <dbReference type="NCBI Taxonomy" id="173675"/>
    <lineage>
        <taxon>Bacteria</taxon>
        <taxon>Pseudomonadati</taxon>
        <taxon>Pseudomonadota</taxon>
        <taxon>Alphaproteobacteria</taxon>
        <taxon>Sphingomonadales</taxon>
        <taxon>Sphingomonadaceae</taxon>
        <taxon>Sphingopyxis</taxon>
    </lineage>
</organism>